<accession>A0A1M6JSK7</accession>
<dbReference type="STRING" id="1121301.SAMN02745912_00130"/>
<dbReference type="EMBL" id="FRAG01000001">
    <property type="protein sequence ID" value="SHJ49678.1"/>
    <property type="molecule type" value="Genomic_DNA"/>
</dbReference>
<keyword evidence="3" id="KW-1185">Reference proteome</keyword>
<keyword evidence="1" id="KW-0472">Membrane</keyword>
<dbReference type="Proteomes" id="UP000184465">
    <property type="component" value="Unassembled WGS sequence"/>
</dbReference>
<evidence type="ECO:0000256" key="1">
    <source>
        <dbReference type="SAM" id="Phobius"/>
    </source>
</evidence>
<dbReference type="GO" id="GO:0015661">
    <property type="term" value="F:L-lysine efflux transmembrane transporter activity"/>
    <property type="evidence" value="ECO:0007669"/>
    <property type="project" value="InterPro"/>
</dbReference>
<dbReference type="AlphaFoldDB" id="A0A1M6JSK7"/>
<dbReference type="Pfam" id="PF03956">
    <property type="entry name" value="Lys_export"/>
    <property type="match status" value="1"/>
</dbReference>
<keyword evidence="1" id="KW-0812">Transmembrane</keyword>
<keyword evidence="1" id="KW-1133">Transmembrane helix</keyword>
<reference evidence="2 3" key="1">
    <citation type="submission" date="2016-11" db="EMBL/GenBank/DDBJ databases">
        <authorList>
            <person name="Jaros S."/>
            <person name="Januszkiewicz K."/>
            <person name="Wedrychowicz H."/>
        </authorList>
    </citation>
    <scope>NUCLEOTIDE SEQUENCE [LARGE SCALE GENOMIC DNA]</scope>
    <source>
        <strain evidence="2 3">DSM 15212</strain>
    </source>
</reference>
<feature type="transmembrane region" description="Helical" evidence="1">
    <location>
        <begin position="63"/>
        <end position="85"/>
    </location>
</feature>
<evidence type="ECO:0008006" key="4">
    <source>
        <dbReference type="Google" id="ProtNLM"/>
    </source>
</evidence>
<gene>
    <name evidence="2" type="ORF">SAMN02745912_00130</name>
</gene>
<protein>
    <recommendedName>
        <fullName evidence="4">Lysine exporter LysO</fullName>
    </recommendedName>
</protein>
<sequence>MRILLYIAIISLGALFGYKNLVSQKIFDKMNIIQYVCLLFLLFVMGVKIGINKDVLMSFHKLGFSAVVIAAFSVAFSVLAVKIISNFIKTESKVE</sequence>
<dbReference type="RefSeq" id="WP_073146413.1">
    <property type="nucleotide sequence ID" value="NZ_FRAG01000001.1"/>
</dbReference>
<evidence type="ECO:0000313" key="3">
    <source>
        <dbReference type="Proteomes" id="UP000184465"/>
    </source>
</evidence>
<name>A0A1M6JSK7_PARC5</name>
<feature type="transmembrane region" description="Helical" evidence="1">
    <location>
        <begin position="33"/>
        <end position="51"/>
    </location>
</feature>
<organism evidence="2 3">
    <name type="scientific">Paramaledivibacter caminithermalis (strain DSM 15212 / CIP 107654 / DViRD3)</name>
    <name type="common">Clostridium caminithermale</name>
    <dbReference type="NCBI Taxonomy" id="1121301"/>
    <lineage>
        <taxon>Bacteria</taxon>
        <taxon>Bacillati</taxon>
        <taxon>Bacillota</taxon>
        <taxon>Clostridia</taxon>
        <taxon>Peptostreptococcales</taxon>
        <taxon>Caminicellaceae</taxon>
        <taxon>Paramaledivibacter</taxon>
    </lineage>
</organism>
<dbReference type="InterPro" id="IPR005642">
    <property type="entry name" value="LysO"/>
</dbReference>
<evidence type="ECO:0000313" key="2">
    <source>
        <dbReference type="EMBL" id="SHJ49678.1"/>
    </source>
</evidence>
<dbReference type="OrthoDB" id="1958093at2"/>
<proteinExistence type="predicted"/>